<dbReference type="EMBL" id="KQ257456">
    <property type="protein sequence ID" value="KND00252.1"/>
    <property type="molecule type" value="Genomic_DNA"/>
</dbReference>
<accession>A0A0L0HGQ9</accession>
<name>A0A0L0HGQ9_SPIPD</name>
<reference evidence="1 2" key="1">
    <citation type="submission" date="2009-08" db="EMBL/GenBank/DDBJ databases">
        <title>The Genome Sequence of Spizellomyces punctatus strain DAOM BR117.</title>
        <authorList>
            <consortium name="The Broad Institute Genome Sequencing Platform"/>
            <person name="Russ C."/>
            <person name="Cuomo C."/>
            <person name="Shea T."/>
            <person name="Young S.K."/>
            <person name="Zeng Q."/>
            <person name="Koehrsen M."/>
            <person name="Haas B."/>
            <person name="Borodovsky M."/>
            <person name="Guigo R."/>
            <person name="Alvarado L."/>
            <person name="Berlin A."/>
            <person name="Bochicchio J."/>
            <person name="Borenstein D."/>
            <person name="Chapman S."/>
            <person name="Chen Z."/>
            <person name="Engels R."/>
            <person name="Freedman E."/>
            <person name="Gellesch M."/>
            <person name="Goldberg J."/>
            <person name="Griggs A."/>
            <person name="Gujja S."/>
            <person name="Heiman D."/>
            <person name="Hepburn T."/>
            <person name="Howarth C."/>
            <person name="Jen D."/>
            <person name="Larson L."/>
            <person name="Lewis B."/>
            <person name="Mehta T."/>
            <person name="Park D."/>
            <person name="Pearson M."/>
            <person name="Roberts A."/>
            <person name="Saif S."/>
            <person name="Shenoy N."/>
            <person name="Sisk P."/>
            <person name="Stolte C."/>
            <person name="Sykes S."/>
            <person name="Thomson T."/>
            <person name="Walk T."/>
            <person name="White J."/>
            <person name="Yandava C."/>
            <person name="Burger G."/>
            <person name="Gray M.W."/>
            <person name="Holland P.W.H."/>
            <person name="King N."/>
            <person name="Lang F.B.F."/>
            <person name="Roger A.J."/>
            <person name="Ruiz-Trillo I."/>
            <person name="Lander E."/>
            <person name="Nusbaum C."/>
        </authorList>
    </citation>
    <scope>NUCLEOTIDE SEQUENCE [LARGE SCALE GENOMIC DNA]</scope>
    <source>
        <strain evidence="1 2">DAOM BR117</strain>
    </source>
</reference>
<dbReference type="InParanoid" id="A0A0L0HGQ9"/>
<protein>
    <submittedName>
        <fullName evidence="1">Uncharacterized protein</fullName>
    </submittedName>
</protein>
<proteinExistence type="predicted"/>
<evidence type="ECO:0000313" key="2">
    <source>
        <dbReference type="Proteomes" id="UP000053201"/>
    </source>
</evidence>
<dbReference type="VEuPathDB" id="FungiDB:SPPG_04583"/>
<dbReference type="RefSeq" id="XP_016608291.1">
    <property type="nucleotide sequence ID" value="XM_016752820.1"/>
</dbReference>
<gene>
    <name evidence="1" type="ORF">SPPG_04583</name>
</gene>
<keyword evidence="2" id="KW-1185">Reference proteome</keyword>
<organism evidence="1 2">
    <name type="scientific">Spizellomyces punctatus (strain DAOM BR117)</name>
    <dbReference type="NCBI Taxonomy" id="645134"/>
    <lineage>
        <taxon>Eukaryota</taxon>
        <taxon>Fungi</taxon>
        <taxon>Fungi incertae sedis</taxon>
        <taxon>Chytridiomycota</taxon>
        <taxon>Chytridiomycota incertae sedis</taxon>
        <taxon>Chytridiomycetes</taxon>
        <taxon>Spizellomycetales</taxon>
        <taxon>Spizellomycetaceae</taxon>
        <taxon>Spizellomyces</taxon>
    </lineage>
</organism>
<dbReference type="GeneID" id="27688025"/>
<dbReference type="Proteomes" id="UP000053201">
    <property type="component" value="Unassembled WGS sequence"/>
</dbReference>
<dbReference type="OrthoDB" id="10326248at2759"/>
<evidence type="ECO:0000313" key="1">
    <source>
        <dbReference type="EMBL" id="KND00252.1"/>
    </source>
</evidence>
<dbReference type="AlphaFoldDB" id="A0A0L0HGQ9"/>
<sequence>MASTQRFDRRGKATELLSKIENFERRDQIEDLLDKLEINDGNRNRQQKSTFRDTRTVSMPVDVVAELLLAFAGRDGLKGDRDTFERFEGRRDHYEDYTGRDRTGLLRQLLEMTLDDDQFSGHRNNDTRRILLEVILKHVLREGWQGDRQRGAGYGGHHDDIEDRIREYLGGSRRTEDRMGSRHHAGSRLLERFLDMIEQAQDNGQDQDQDLDRVLMRIVLEALFEDGFSDRNRRDNDNQEYSEIMSMLVRRIMMHLLNDVESARMELEILTHIMGRPARRGRSERRSGWGLMNMIREHLRDFDTDTRRRLTEDNDIIRTILRLRSDEEIRDSEDLDVLIVQLLRSWCTDYLSEHKVRGNRRFRNLIEFVRELTSNPTNYMDGQQDYGRRLGRDIEEALRLQQLLERQGKSHSWTDRKFRGSKYEDEFQRRGERNSWSSGDLKEQLRHLFGRTSGFGLHGRDRMRNDGIYDRWM</sequence>